<reference evidence="4 5" key="1">
    <citation type="submission" date="2022-10" db="EMBL/GenBank/DDBJ databases">
        <title>Defluviimonas sp. nov., isolated from ocean surface sediments.</title>
        <authorList>
            <person name="He W."/>
            <person name="Wang L."/>
            <person name="Zhang D.-F."/>
        </authorList>
    </citation>
    <scope>NUCLEOTIDE SEQUENCE [LARGE SCALE GENOMIC DNA]</scope>
    <source>
        <strain evidence="4 5">WL0024</strain>
    </source>
</reference>
<dbReference type="InterPro" id="IPR036365">
    <property type="entry name" value="PGBD-like_sf"/>
</dbReference>
<feature type="region of interest" description="Disordered" evidence="1">
    <location>
        <begin position="115"/>
        <end position="137"/>
    </location>
</feature>
<dbReference type="SUPFAM" id="SSF50494">
    <property type="entry name" value="Trypsin-like serine proteases"/>
    <property type="match status" value="1"/>
</dbReference>
<dbReference type="Pfam" id="PF01471">
    <property type="entry name" value="PG_binding_1"/>
    <property type="match status" value="1"/>
</dbReference>
<keyword evidence="5" id="KW-1185">Reference proteome</keyword>
<dbReference type="EMBL" id="JAOVQO010000005">
    <property type="protein sequence ID" value="MCU9847702.1"/>
    <property type="molecule type" value="Genomic_DNA"/>
</dbReference>
<dbReference type="Gene3D" id="2.40.10.120">
    <property type="match status" value="1"/>
</dbReference>
<evidence type="ECO:0000256" key="1">
    <source>
        <dbReference type="SAM" id="MobiDB-lite"/>
    </source>
</evidence>
<keyword evidence="4" id="KW-0378">Hydrolase</keyword>
<gene>
    <name evidence="4" type="ORF">OEZ60_06745</name>
</gene>
<dbReference type="Proteomes" id="UP001209535">
    <property type="component" value="Unassembled WGS sequence"/>
</dbReference>
<evidence type="ECO:0000259" key="3">
    <source>
        <dbReference type="Pfam" id="PF01471"/>
    </source>
</evidence>
<dbReference type="RefSeq" id="WP_263334445.1">
    <property type="nucleotide sequence ID" value="NZ_JAOVQO010000005.1"/>
</dbReference>
<keyword evidence="2" id="KW-0732">Signal</keyword>
<evidence type="ECO:0000313" key="4">
    <source>
        <dbReference type="EMBL" id="MCU9847702.1"/>
    </source>
</evidence>
<dbReference type="InterPro" id="IPR002477">
    <property type="entry name" value="Peptidoglycan-bd-like"/>
</dbReference>
<protein>
    <submittedName>
        <fullName evidence="4">Serine protease</fullName>
    </submittedName>
</protein>
<feature type="signal peptide" evidence="2">
    <location>
        <begin position="1"/>
        <end position="22"/>
    </location>
</feature>
<dbReference type="GO" id="GO:0008233">
    <property type="term" value="F:peptidase activity"/>
    <property type="evidence" value="ECO:0007669"/>
    <property type="project" value="UniProtKB-KW"/>
</dbReference>
<dbReference type="GO" id="GO:0006508">
    <property type="term" value="P:proteolysis"/>
    <property type="evidence" value="ECO:0007669"/>
    <property type="project" value="UniProtKB-KW"/>
</dbReference>
<sequence>MRLAGWLVGMVIWFAASVAAVAQDVWVQIEAQPTRQEGEERARAYSGVFPNVNGFALPTGWYAIALGPFDAAEADRQLRLLKQERLIPGDSYIAFSNRYRERFWPTGAAALAPAVPTAPSAATPEALSDESPAEARYSESLLAPEDRQLIQEALKWEGVYAGAIDGAFGAGTRNSMAAWQSAQGYQPTGILTTAQRATLIETFQTERTALGLEAIREEEAGIEVTLPAALVEFDRYQPPFVQYREKDGSGFRALLISQPGDERSLAGLYDMMQTLEVVPLGGERQLGRTSFVLTGKNDRVESYTQADLAGGVIRGFTLAWKPEDGAQAAKALEAMKASFRPFGSATLDETTGAGLAEDHAALMAGLEVRKPIRARSGFYVSATGLVATTDEVLAECGRVTLGSDKPAETVLRDAGLGLAVLKPREPLAPRAHARFADRPARVGAEIAVAGYSYEGALDDAVLSFGTLADLSGLQGEATKARLSVTTLAGDAGGPVLDATGGVIGMLLPRGSDAGRVLPDDVGIAIRAEAIRSALAAAGLAPAEPAAAGTPPELAPEDLTMLGRDMTVLVSCWP</sequence>
<dbReference type="InterPro" id="IPR036366">
    <property type="entry name" value="PGBDSf"/>
</dbReference>
<proteinExistence type="predicted"/>
<feature type="chain" id="PRO_5045800817" evidence="2">
    <location>
        <begin position="23"/>
        <end position="573"/>
    </location>
</feature>
<name>A0ABT2X416_9RHOB</name>
<organism evidence="4 5">
    <name type="scientific">Albidovulum salinarum</name>
    <dbReference type="NCBI Taxonomy" id="2984153"/>
    <lineage>
        <taxon>Bacteria</taxon>
        <taxon>Pseudomonadati</taxon>
        <taxon>Pseudomonadota</taxon>
        <taxon>Alphaproteobacteria</taxon>
        <taxon>Rhodobacterales</taxon>
        <taxon>Paracoccaceae</taxon>
        <taxon>Albidovulum</taxon>
    </lineage>
</organism>
<dbReference type="Gene3D" id="1.10.101.10">
    <property type="entry name" value="PGBD-like superfamily/PGBD"/>
    <property type="match status" value="1"/>
</dbReference>
<feature type="compositionally biased region" description="Low complexity" evidence="1">
    <location>
        <begin position="115"/>
        <end position="126"/>
    </location>
</feature>
<evidence type="ECO:0000313" key="5">
    <source>
        <dbReference type="Proteomes" id="UP001209535"/>
    </source>
</evidence>
<dbReference type="SUPFAM" id="SSF47090">
    <property type="entry name" value="PGBD-like"/>
    <property type="match status" value="1"/>
</dbReference>
<keyword evidence="4" id="KW-0645">Protease</keyword>
<evidence type="ECO:0000256" key="2">
    <source>
        <dbReference type="SAM" id="SignalP"/>
    </source>
</evidence>
<dbReference type="InterPro" id="IPR009003">
    <property type="entry name" value="Peptidase_S1_PA"/>
</dbReference>
<comment type="caution">
    <text evidence="4">The sequence shown here is derived from an EMBL/GenBank/DDBJ whole genome shotgun (WGS) entry which is preliminary data.</text>
</comment>
<accession>A0ABT2X416</accession>
<feature type="domain" description="Peptidoglycan binding-like" evidence="3">
    <location>
        <begin position="145"/>
        <end position="199"/>
    </location>
</feature>
<dbReference type="Pfam" id="PF13365">
    <property type="entry name" value="Trypsin_2"/>
    <property type="match status" value="1"/>
</dbReference>